<reference evidence="2 3" key="1">
    <citation type="journal article" date="2018" name="Sci. Rep.">
        <title>Comparative analysis of the Pocillopora damicornis genome highlights role of immune system in coral evolution.</title>
        <authorList>
            <person name="Cunning R."/>
            <person name="Bay R.A."/>
            <person name="Gillette P."/>
            <person name="Baker A.C."/>
            <person name="Traylor-Knowles N."/>
        </authorList>
    </citation>
    <scope>NUCLEOTIDE SEQUENCE [LARGE SCALE GENOMIC DNA]</scope>
    <source>
        <strain evidence="2">RSMAS</strain>
        <tissue evidence="2">Whole animal</tissue>
    </source>
</reference>
<dbReference type="PROSITE" id="PS50096">
    <property type="entry name" value="IQ"/>
    <property type="match status" value="1"/>
</dbReference>
<proteinExistence type="predicted"/>
<keyword evidence="3" id="KW-1185">Reference proteome</keyword>
<dbReference type="AlphaFoldDB" id="A0A3M6TEL8"/>
<evidence type="ECO:0000256" key="1">
    <source>
        <dbReference type="SAM" id="MobiDB-lite"/>
    </source>
</evidence>
<accession>A0A3M6TEL8</accession>
<dbReference type="OrthoDB" id="10016177at2759"/>
<dbReference type="EMBL" id="RCHS01003782">
    <property type="protein sequence ID" value="RMX39781.1"/>
    <property type="molecule type" value="Genomic_DNA"/>
</dbReference>
<organism evidence="2 3">
    <name type="scientific">Pocillopora damicornis</name>
    <name type="common">Cauliflower coral</name>
    <name type="synonym">Millepora damicornis</name>
    <dbReference type="NCBI Taxonomy" id="46731"/>
    <lineage>
        <taxon>Eukaryota</taxon>
        <taxon>Metazoa</taxon>
        <taxon>Cnidaria</taxon>
        <taxon>Anthozoa</taxon>
        <taxon>Hexacorallia</taxon>
        <taxon>Scleractinia</taxon>
        <taxon>Astrocoeniina</taxon>
        <taxon>Pocilloporidae</taxon>
        <taxon>Pocillopora</taxon>
    </lineage>
</organism>
<gene>
    <name evidence="2" type="ORF">pdam_00007131</name>
</gene>
<feature type="compositionally biased region" description="Basic and acidic residues" evidence="1">
    <location>
        <begin position="7"/>
        <end position="20"/>
    </location>
</feature>
<name>A0A3M6TEL8_POCDA</name>
<dbReference type="OMA" id="YEDANTM"/>
<feature type="region of interest" description="Disordered" evidence="1">
    <location>
        <begin position="83"/>
        <end position="102"/>
    </location>
</feature>
<evidence type="ECO:0000313" key="3">
    <source>
        <dbReference type="Proteomes" id="UP000275408"/>
    </source>
</evidence>
<comment type="caution">
    <text evidence="2">The sequence shown here is derived from an EMBL/GenBank/DDBJ whole genome shotgun (WGS) entry which is preliminary data.</text>
</comment>
<dbReference type="Proteomes" id="UP000275408">
    <property type="component" value="Unassembled WGS sequence"/>
</dbReference>
<feature type="region of interest" description="Disordered" evidence="1">
    <location>
        <begin position="39"/>
        <end position="63"/>
    </location>
</feature>
<protein>
    <submittedName>
        <fullName evidence="2">Uncharacterized protein</fullName>
    </submittedName>
</protein>
<sequence length="516" mass="58982">MSAFDGNPRKNVLERLRDRERGRDWSALDKTYRNRSWSADSYTGEKFVPPRKPGSPAYLPKLENRPASVDSDYEHDLKRGNLKVIPPLPAGEQHGVSRRDDQIKRKISRKENQAFQDQSSSYPYAALPSYYPHPPVAPPPHPPLMYPVPMIPVHPGYAPWIVPQQGFNGVNSGLFNAHHAERPPHQLSRSQAAVVIQKYHRGWQVRKGRRFALWRHMCNRKYSRKFVDDLINSFLIEEFVPDVLIDVLVGKKFLSVQDPRYKASERVCKEIIDQDVTSFIHEVALGVYYAHQGIAYSRRDPSVKACDSIIGEVVQEFAGQVVRSVVEEKVMGHMAVIKAGDWLEDFILETIEPMIPVVVSEAMDGFQNDDPLDEVIDEVITSELRQIVIDVWREMMEVDREKQVKKLSVYAEDRLLDSLCLQHLLSQLAGDNLSFHVRGYAQQALDGMLCGLLIRNYLAVNDQLEATQSSAAVKEFHEEVFCDVALDVLLEELTANLDEDMQDLLEHENQRNTFDL</sequence>
<feature type="region of interest" description="Disordered" evidence="1">
    <location>
        <begin position="1"/>
        <end position="20"/>
    </location>
</feature>
<evidence type="ECO:0000313" key="2">
    <source>
        <dbReference type="EMBL" id="RMX39781.1"/>
    </source>
</evidence>